<comment type="caution">
    <text evidence="1">The sequence shown here is derived from an EMBL/GenBank/DDBJ whole genome shotgun (WGS) entry which is preliminary data.</text>
</comment>
<dbReference type="RefSeq" id="WP_386193902.1">
    <property type="nucleotide sequence ID" value="NZ_JBHSBC010000032.1"/>
</dbReference>
<name>A0ABV8F6H2_9ACTN</name>
<gene>
    <name evidence="1" type="ORF">ACFOYY_29245</name>
</gene>
<evidence type="ECO:0000313" key="1">
    <source>
        <dbReference type="EMBL" id="MFC3984254.1"/>
    </source>
</evidence>
<evidence type="ECO:0000313" key="2">
    <source>
        <dbReference type="Proteomes" id="UP001595698"/>
    </source>
</evidence>
<dbReference type="Proteomes" id="UP001595698">
    <property type="component" value="Unassembled WGS sequence"/>
</dbReference>
<proteinExistence type="predicted"/>
<organism evidence="1 2">
    <name type="scientific">Streptosporangium jomthongense</name>
    <dbReference type="NCBI Taxonomy" id="1193683"/>
    <lineage>
        <taxon>Bacteria</taxon>
        <taxon>Bacillati</taxon>
        <taxon>Actinomycetota</taxon>
        <taxon>Actinomycetes</taxon>
        <taxon>Streptosporangiales</taxon>
        <taxon>Streptosporangiaceae</taxon>
        <taxon>Streptosporangium</taxon>
    </lineage>
</organism>
<keyword evidence="2" id="KW-1185">Reference proteome</keyword>
<dbReference type="EMBL" id="JBHSBC010000032">
    <property type="protein sequence ID" value="MFC3984254.1"/>
    <property type="molecule type" value="Genomic_DNA"/>
</dbReference>
<reference evidence="2" key="1">
    <citation type="journal article" date="2019" name="Int. J. Syst. Evol. Microbiol.">
        <title>The Global Catalogue of Microorganisms (GCM) 10K type strain sequencing project: providing services to taxonomists for standard genome sequencing and annotation.</title>
        <authorList>
            <consortium name="The Broad Institute Genomics Platform"/>
            <consortium name="The Broad Institute Genome Sequencing Center for Infectious Disease"/>
            <person name="Wu L."/>
            <person name="Ma J."/>
        </authorList>
    </citation>
    <scope>NUCLEOTIDE SEQUENCE [LARGE SCALE GENOMIC DNA]</scope>
    <source>
        <strain evidence="2">TBRC 7912</strain>
    </source>
</reference>
<protein>
    <submittedName>
        <fullName evidence="1">Uncharacterized protein</fullName>
    </submittedName>
</protein>
<sequence length="745" mass="80322">MLLVHAVGGGDLGLASAQTVPVLNDTPEATGTDRRPLRKLFEALPPVSALALLGTTNPGGPLGLPFAHWATEIGARLASEEGLCGVRLDPGAVHVVEVEEPRMEAASLSLTAWLARHRPERILISYGSGAFALSAGALCAALETCVPTGLVHIDEPRRPYTLERPPDMAGHMESWLLRHRFWDALAETDPGDGELWRLLAARQAGDTRLAARTHASDTITRGELAKFAELRPTMQAALFERLGRGEAADHGLLRAWFGDRLRKLFRDDRDGLPVRVREQIERLITALGTRDDDQGHLSGRIRQTARLIDERVDAACVRLLRDQALTDLYARASTHRAHLLSEPMGPGPLPPGLLTAADQWERGDQGVRLVAKTGRTGWPVLGSGDVLGLLAVGLDRGDGPADGRRDAEDRQAIRVVLTELRRRLDRLPRRGVPRLRLPASPEAARRAHALAGWASSVALDTDVRVIEDVSGGIERVREVIVTALRSEAAPTGRTGSGSPRDIDELLLVLNPGPPATNYGMIAASVEWSLTAACPLHVTELVGRGNAAPELRGGRPVLARLGADHVLARLTASAVHRLDLRTAVRLAGRGSSRLRESLPAIEELEKDLFGPAPSTWTEGEQRAAARRRLVLIAAACGDHPGLAVYLAVSALQPALFPWGAWKDMRESHPALRELGRRANEALHGHALDRLDRRGRSGNGADGRGDARAVLARAIGELGGPLKGDDELIVRHKSLIAELSLVYQENG</sequence>
<accession>A0ABV8F6H2</accession>